<evidence type="ECO:0000313" key="4">
    <source>
        <dbReference type="Proteomes" id="UP001218218"/>
    </source>
</evidence>
<keyword evidence="4" id="KW-1185">Reference proteome</keyword>
<dbReference type="Proteomes" id="UP001218218">
    <property type="component" value="Unassembled WGS sequence"/>
</dbReference>
<proteinExistence type="predicted"/>
<comment type="caution">
    <text evidence="3">The sequence shown here is derived from an EMBL/GenBank/DDBJ whole genome shotgun (WGS) entry which is preliminary data.</text>
</comment>
<sequence length="184" mass="19326">MHSPIGTPEQVAEGGRESLGVGAVVDRHGLPQESTATNVIPNGSINPTVSNSNPLPTQSSSNSAGDTANTVPRKCVPVATMVGSTVGYILVLLLCVAVLFIWQQCSTRQSPALLGLVQKVVSLGKKQPKRGPSSSEISGSTSNLPTAAEIALANMAEEVRMLWGQFQQLEFERQLSRSGGTTEE</sequence>
<accession>A0AAD7E966</accession>
<gene>
    <name evidence="3" type="ORF">DFH08DRAFT_825527</name>
</gene>
<dbReference type="EMBL" id="JARIHO010000101">
    <property type="protein sequence ID" value="KAJ7304588.1"/>
    <property type="molecule type" value="Genomic_DNA"/>
</dbReference>
<evidence type="ECO:0000313" key="3">
    <source>
        <dbReference type="EMBL" id="KAJ7304588.1"/>
    </source>
</evidence>
<keyword evidence="2" id="KW-0812">Transmembrane</keyword>
<reference evidence="3" key="1">
    <citation type="submission" date="2023-03" db="EMBL/GenBank/DDBJ databases">
        <title>Massive genome expansion in bonnet fungi (Mycena s.s.) driven by repeated elements and novel gene families across ecological guilds.</title>
        <authorList>
            <consortium name="Lawrence Berkeley National Laboratory"/>
            <person name="Harder C.B."/>
            <person name="Miyauchi S."/>
            <person name="Viragh M."/>
            <person name="Kuo A."/>
            <person name="Thoen E."/>
            <person name="Andreopoulos B."/>
            <person name="Lu D."/>
            <person name="Skrede I."/>
            <person name="Drula E."/>
            <person name="Henrissat B."/>
            <person name="Morin E."/>
            <person name="Kohler A."/>
            <person name="Barry K."/>
            <person name="LaButti K."/>
            <person name="Morin E."/>
            <person name="Salamov A."/>
            <person name="Lipzen A."/>
            <person name="Mereny Z."/>
            <person name="Hegedus B."/>
            <person name="Baldrian P."/>
            <person name="Stursova M."/>
            <person name="Weitz H."/>
            <person name="Taylor A."/>
            <person name="Grigoriev I.V."/>
            <person name="Nagy L.G."/>
            <person name="Martin F."/>
            <person name="Kauserud H."/>
        </authorList>
    </citation>
    <scope>NUCLEOTIDE SEQUENCE</scope>
    <source>
        <strain evidence="3">CBHHK002</strain>
    </source>
</reference>
<feature type="transmembrane region" description="Helical" evidence="2">
    <location>
        <begin position="78"/>
        <end position="102"/>
    </location>
</feature>
<keyword evidence="2" id="KW-1133">Transmembrane helix</keyword>
<dbReference type="AlphaFoldDB" id="A0AAD7E966"/>
<feature type="region of interest" description="Disordered" evidence="1">
    <location>
        <begin position="33"/>
        <end position="70"/>
    </location>
</feature>
<organism evidence="3 4">
    <name type="scientific">Mycena albidolilacea</name>
    <dbReference type="NCBI Taxonomy" id="1033008"/>
    <lineage>
        <taxon>Eukaryota</taxon>
        <taxon>Fungi</taxon>
        <taxon>Dikarya</taxon>
        <taxon>Basidiomycota</taxon>
        <taxon>Agaricomycotina</taxon>
        <taxon>Agaricomycetes</taxon>
        <taxon>Agaricomycetidae</taxon>
        <taxon>Agaricales</taxon>
        <taxon>Marasmiineae</taxon>
        <taxon>Mycenaceae</taxon>
        <taxon>Mycena</taxon>
    </lineage>
</organism>
<evidence type="ECO:0000256" key="1">
    <source>
        <dbReference type="SAM" id="MobiDB-lite"/>
    </source>
</evidence>
<evidence type="ECO:0000256" key="2">
    <source>
        <dbReference type="SAM" id="Phobius"/>
    </source>
</evidence>
<name>A0AAD7E966_9AGAR</name>
<keyword evidence="2" id="KW-0472">Membrane</keyword>
<protein>
    <submittedName>
        <fullName evidence="3">Uncharacterized protein</fullName>
    </submittedName>
</protein>